<comment type="subcellular location">
    <subcellularLocation>
        <location evidence="1">Secreted</location>
        <location evidence="1">Cell wall</location>
    </subcellularLocation>
</comment>
<evidence type="ECO:0000256" key="8">
    <source>
        <dbReference type="SAM" id="SignalP"/>
    </source>
</evidence>
<evidence type="ECO:0000256" key="4">
    <source>
        <dbReference type="ARBA" id="ARBA00022685"/>
    </source>
</evidence>
<dbReference type="RefSeq" id="XP_064850961.1">
    <property type="nucleotide sequence ID" value="XM_064994889.1"/>
</dbReference>
<proteinExistence type="inferred from homology"/>
<accession>A0AAV5QH72</accession>
<dbReference type="InterPro" id="IPR051153">
    <property type="entry name" value="Yeast_CWMannoprotein_PIR"/>
</dbReference>
<sequence>MIKNLPNILSLALLMTDKCLAAYVPTGSSSWTTLTPTTTLSGVQTDYSGTFGIAIMPVNSVSSASGSATTDDITASLIAKRDYVSTVVQPVSQIGDGQIQGTYTYITTVKQNAGASTVYVTQTSTTTNTATQTQTQTATSTHTLSKTTTATSKCDNCVTSNTVFTLTDSDEATTTACDYTTYTTAVLGTTYIVQSTLDNCEAVVPSTTSEDEITTIYSTYSNYPTTTANSTNAFTSIYASVSTTLATSTYSSASSTATGESSTGMTSCKVKGTLTLTLHDSILVDSSNRIGSIVSNRQFQFDGPTPQAGAIYAAGWGVLDGRLALANSTVFYQCLSGTFYNLYDENIGAQCSPVYLEVVKLVDC</sequence>
<reference evidence="10 11" key="1">
    <citation type="journal article" date="2023" name="Elife">
        <title>Identification of key yeast species and microbe-microbe interactions impacting larval growth of Drosophila in the wild.</title>
        <authorList>
            <person name="Mure A."/>
            <person name="Sugiura Y."/>
            <person name="Maeda R."/>
            <person name="Honda K."/>
            <person name="Sakurai N."/>
            <person name="Takahashi Y."/>
            <person name="Watada M."/>
            <person name="Katoh T."/>
            <person name="Gotoh A."/>
            <person name="Gotoh Y."/>
            <person name="Taniguchi I."/>
            <person name="Nakamura K."/>
            <person name="Hayashi T."/>
            <person name="Katayama T."/>
            <person name="Uemura T."/>
            <person name="Hattori Y."/>
        </authorList>
    </citation>
    <scope>NUCLEOTIDE SEQUENCE [LARGE SCALE GENOMIC DNA]</scope>
    <source>
        <strain evidence="10 11">SC-9</strain>
    </source>
</reference>
<dbReference type="GO" id="GO:0009277">
    <property type="term" value="C:fungal-type cell wall"/>
    <property type="evidence" value="ECO:0007669"/>
    <property type="project" value="TreeGrafter"/>
</dbReference>
<feature type="chain" id="PRO_5043786607" description="Cell wall mannoprotein PIR1-like C-terminal domain-containing protein" evidence="8">
    <location>
        <begin position="22"/>
        <end position="364"/>
    </location>
</feature>
<keyword evidence="6" id="KW-0677">Repeat</keyword>
<comment type="similarity">
    <text evidence="7">Belongs to the PIR protein family.</text>
</comment>
<evidence type="ECO:0000256" key="6">
    <source>
        <dbReference type="ARBA" id="ARBA00022737"/>
    </source>
</evidence>
<keyword evidence="3" id="KW-0964">Secreted</keyword>
<dbReference type="InterPro" id="IPR000420">
    <property type="entry name" value="Yeast_PIR_rpt"/>
</dbReference>
<dbReference type="AlphaFoldDB" id="A0AAV5QH72"/>
<evidence type="ECO:0000313" key="10">
    <source>
        <dbReference type="EMBL" id="GMM33961.1"/>
    </source>
</evidence>
<gene>
    <name evidence="10" type="ORF">DASC09_012860</name>
</gene>
<name>A0AAV5QH72_9ASCO</name>
<evidence type="ECO:0000256" key="3">
    <source>
        <dbReference type="ARBA" id="ARBA00022525"/>
    </source>
</evidence>
<dbReference type="PANTHER" id="PTHR47254">
    <property type="entry name" value="CELL WALL MANNOPROTEIN CIS3-RELATED"/>
    <property type="match status" value="1"/>
</dbReference>
<feature type="signal peptide" evidence="8">
    <location>
        <begin position="1"/>
        <end position="21"/>
    </location>
</feature>
<dbReference type="PANTHER" id="PTHR47254:SF1">
    <property type="entry name" value="CELL WALL MANNOPROTEIN CIS3-RELATED"/>
    <property type="match status" value="1"/>
</dbReference>
<dbReference type="GO" id="GO:0005199">
    <property type="term" value="F:structural constituent of cell wall"/>
    <property type="evidence" value="ECO:0007669"/>
    <property type="project" value="InterPro"/>
</dbReference>
<evidence type="ECO:0000256" key="2">
    <source>
        <dbReference type="ARBA" id="ARBA00022512"/>
    </source>
</evidence>
<keyword evidence="11" id="KW-1185">Reference proteome</keyword>
<dbReference type="GO" id="GO:0031505">
    <property type="term" value="P:fungal-type cell wall organization"/>
    <property type="evidence" value="ECO:0007669"/>
    <property type="project" value="UniProtKB-ARBA"/>
</dbReference>
<protein>
    <recommendedName>
        <fullName evidence="9">Cell wall mannoprotein PIR1-like C-terminal domain-containing protein</fullName>
    </recommendedName>
</protein>
<keyword evidence="5 8" id="KW-0732">Signal</keyword>
<evidence type="ECO:0000256" key="1">
    <source>
        <dbReference type="ARBA" id="ARBA00004191"/>
    </source>
</evidence>
<feature type="domain" description="Cell wall mannoprotein PIR1-like C-terminal" evidence="9">
    <location>
        <begin position="282"/>
        <end position="354"/>
    </location>
</feature>
<dbReference type="Pfam" id="PF22799">
    <property type="entry name" value="PIR1-like_C"/>
    <property type="match status" value="1"/>
</dbReference>
<evidence type="ECO:0000259" key="9">
    <source>
        <dbReference type="Pfam" id="PF22799"/>
    </source>
</evidence>
<dbReference type="GeneID" id="90071940"/>
<evidence type="ECO:0000313" key="11">
    <source>
        <dbReference type="Proteomes" id="UP001360560"/>
    </source>
</evidence>
<dbReference type="EMBL" id="BTFZ01000002">
    <property type="protein sequence ID" value="GMM33961.1"/>
    <property type="molecule type" value="Genomic_DNA"/>
</dbReference>
<keyword evidence="4" id="KW-0165">Cleavage on pair of basic residues</keyword>
<dbReference type="InterPro" id="IPR054508">
    <property type="entry name" value="PIR1-like_C"/>
</dbReference>
<comment type="caution">
    <text evidence="10">The sequence shown here is derived from an EMBL/GenBank/DDBJ whole genome shotgun (WGS) entry which is preliminary data.</text>
</comment>
<evidence type="ECO:0000256" key="5">
    <source>
        <dbReference type="ARBA" id="ARBA00022729"/>
    </source>
</evidence>
<keyword evidence="2" id="KW-0134">Cell wall</keyword>
<dbReference type="PROSITE" id="PS50256">
    <property type="entry name" value="PIR_REPEAT_2"/>
    <property type="match status" value="1"/>
</dbReference>
<evidence type="ECO:0000256" key="7">
    <source>
        <dbReference type="ARBA" id="ARBA00038219"/>
    </source>
</evidence>
<organism evidence="10 11">
    <name type="scientific">Saccharomycopsis crataegensis</name>
    <dbReference type="NCBI Taxonomy" id="43959"/>
    <lineage>
        <taxon>Eukaryota</taxon>
        <taxon>Fungi</taxon>
        <taxon>Dikarya</taxon>
        <taxon>Ascomycota</taxon>
        <taxon>Saccharomycotina</taxon>
        <taxon>Saccharomycetes</taxon>
        <taxon>Saccharomycopsidaceae</taxon>
        <taxon>Saccharomycopsis</taxon>
    </lineage>
</organism>
<dbReference type="Proteomes" id="UP001360560">
    <property type="component" value="Unassembled WGS sequence"/>
</dbReference>